<dbReference type="Gene3D" id="3.30.70.1060">
    <property type="entry name" value="Dimeric alpha+beta barrel"/>
    <property type="match status" value="1"/>
</dbReference>
<dbReference type="RefSeq" id="WP_345417099.1">
    <property type="nucleotide sequence ID" value="NZ_BAABGT010000032.1"/>
</dbReference>
<dbReference type="PANTHER" id="PTHR35174:SF3">
    <property type="entry name" value="BLL7171 PROTEIN"/>
    <property type="match status" value="1"/>
</dbReference>
<feature type="domain" description="YCII-related" evidence="2">
    <location>
        <begin position="4"/>
        <end position="107"/>
    </location>
</feature>
<dbReference type="Proteomes" id="UP001501598">
    <property type="component" value="Unassembled WGS sequence"/>
</dbReference>
<comment type="caution">
    <text evidence="3">The sequence shown here is derived from an EMBL/GenBank/DDBJ whole genome shotgun (WGS) entry which is preliminary data.</text>
</comment>
<dbReference type="SUPFAM" id="SSF54909">
    <property type="entry name" value="Dimeric alpha+beta barrel"/>
    <property type="match status" value="1"/>
</dbReference>
<dbReference type="InterPro" id="IPR005545">
    <property type="entry name" value="YCII"/>
</dbReference>
<gene>
    <name evidence="3" type="ORF">GCM10023175_27710</name>
</gene>
<evidence type="ECO:0000259" key="2">
    <source>
        <dbReference type="Pfam" id="PF03795"/>
    </source>
</evidence>
<evidence type="ECO:0000313" key="4">
    <source>
        <dbReference type="Proteomes" id="UP001501598"/>
    </source>
</evidence>
<accession>A0ABP8RRF2</accession>
<keyword evidence="4" id="KW-1185">Reference proteome</keyword>
<dbReference type="Pfam" id="PF03795">
    <property type="entry name" value="YCII"/>
    <property type="match status" value="1"/>
</dbReference>
<name>A0ABP8RRF2_9PSEU</name>
<evidence type="ECO:0000313" key="3">
    <source>
        <dbReference type="EMBL" id="GAA4546153.1"/>
    </source>
</evidence>
<organism evidence="3 4">
    <name type="scientific">Pseudonocardia xishanensis</name>
    <dbReference type="NCBI Taxonomy" id="630995"/>
    <lineage>
        <taxon>Bacteria</taxon>
        <taxon>Bacillati</taxon>
        <taxon>Actinomycetota</taxon>
        <taxon>Actinomycetes</taxon>
        <taxon>Pseudonocardiales</taxon>
        <taxon>Pseudonocardiaceae</taxon>
        <taxon>Pseudonocardia</taxon>
    </lineage>
</organism>
<evidence type="ECO:0000256" key="1">
    <source>
        <dbReference type="ARBA" id="ARBA00007689"/>
    </source>
</evidence>
<dbReference type="EMBL" id="BAABGT010000032">
    <property type="protein sequence ID" value="GAA4546153.1"/>
    <property type="molecule type" value="Genomic_DNA"/>
</dbReference>
<dbReference type="PANTHER" id="PTHR35174">
    <property type="entry name" value="BLL7171 PROTEIN-RELATED"/>
    <property type="match status" value="1"/>
</dbReference>
<protein>
    <submittedName>
        <fullName evidence="3">YciI family protein</fullName>
    </submittedName>
</protein>
<dbReference type="InterPro" id="IPR011008">
    <property type="entry name" value="Dimeric_a/b-barrel"/>
</dbReference>
<reference evidence="4" key="1">
    <citation type="journal article" date="2019" name="Int. J. Syst. Evol. Microbiol.">
        <title>The Global Catalogue of Microorganisms (GCM) 10K type strain sequencing project: providing services to taxonomists for standard genome sequencing and annotation.</title>
        <authorList>
            <consortium name="The Broad Institute Genomics Platform"/>
            <consortium name="The Broad Institute Genome Sequencing Center for Infectious Disease"/>
            <person name="Wu L."/>
            <person name="Ma J."/>
        </authorList>
    </citation>
    <scope>NUCLEOTIDE SEQUENCE [LARGE SCALE GENOMIC DNA]</scope>
    <source>
        <strain evidence="4">JCM 17906</strain>
    </source>
</reference>
<comment type="similarity">
    <text evidence="1">Belongs to the YciI family.</text>
</comment>
<proteinExistence type="inferred from homology"/>
<sequence length="129" mass="13661">MPRYLILTTHESTSRVPPMSEWDPADAEAHLACLSALNAELTEHGELVEFTPLVDPVLARVVTAGGPAGTVVTDGPFGETKEALAGYQLVDVESEERALEIAARVSAAPGPGGVPLRQHIEVRQVLELG</sequence>